<evidence type="ECO:0000256" key="11">
    <source>
        <dbReference type="SAM" id="MobiDB-lite"/>
    </source>
</evidence>
<dbReference type="FunFam" id="2.40.100.10:FF:000001">
    <property type="entry name" value="Peptidyl-prolyl cis-trans isomerase"/>
    <property type="match status" value="1"/>
</dbReference>
<keyword evidence="5" id="KW-0256">Endoplasmic reticulum</keyword>
<dbReference type="GO" id="GO:0016018">
    <property type="term" value="F:cyclosporin A binding"/>
    <property type="evidence" value="ECO:0007669"/>
    <property type="project" value="TreeGrafter"/>
</dbReference>
<dbReference type="PRINTS" id="PR00153">
    <property type="entry name" value="CSAPPISMRASE"/>
</dbReference>
<evidence type="ECO:0000256" key="3">
    <source>
        <dbReference type="ARBA" id="ARBA00004319"/>
    </source>
</evidence>
<proteinExistence type="inferred from homology"/>
<keyword evidence="4" id="KW-0732">Signal</keyword>
<keyword evidence="12" id="KW-0812">Transmembrane</keyword>
<organism evidence="14 15">
    <name type="scientific">Gulo gulo</name>
    <name type="common">Wolverine</name>
    <name type="synonym">Gluton</name>
    <dbReference type="NCBI Taxonomy" id="48420"/>
    <lineage>
        <taxon>Eukaryota</taxon>
        <taxon>Metazoa</taxon>
        <taxon>Chordata</taxon>
        <taxon>Craniata</taxon>
        <taxon>Vertebrata</taxon>
        <taxon>Euteleostomi</taxon>
        <taxon>Mammalia</taxon>
        <taxon>Eutheria</taxon>
        <taxon>Laurasiatheria</taxon>
        <taxon>Carnivora</taxon>
        <taxon>Caniformia</taxon>
        <taxon>Musteloidea</taxon>
        <taxon>Mustelidae</taxon>
        <taxon>Guloninae</taxon>
        <taxon>Gulo</taxon>
    </lineage>
</organism>
<dbReference type="PANTHER" id="PTHR11071">
    <property type="entry name" value="PEPTIDYL-PROLYL CIS-TRANS ISOMERASE"/>
    <property type="match status" value="1"/>
</dbReference>
<evidence type="ECO:0000256" key="7">
    <source>
        <dbReference type="ARBA" id="ARBA00023235"/>
    </source>
</evidence>
<keyword evidence="15" id="KW-1185">Reference proteome</keyword>
<dbReference type="GO" id="GO:0005788">
    <property type="term" value="C:endoplasmic reticulum lumen"/>
    <property type="evidence" value="ECO:0007669"/>
    <property type="project" value="UniProtKB-SubCell"/>
</dbReference>
<dbReference type="AlphaFoldDB" id="A0A9X9M4P2"/>
<evidence type="ECO:0000313" key="15">
    <source>
        <dbReference type="Proteomes" id="UP000269945"/>
    </source>
</evidence>
<reference evidence="14 15" key="1">
    <citation type="submission" date="2018-10" db="EMBL/GenBank/DDBJ databases">
        <authorList>
            <person name="Ekblom R."/>
            <person name="Jareborg N."/>
        </authorList>
    </citation>
    <scope>NUCLEOTIDE SEQUENCE [LARGE SCALE GENOMIC DNA]</scope>
    <source>
        <tissue evidence="14">Muscle</tissue>
    </source>
</reference>
<evidence type="ECO:0000256" key="1">
    <source>
        <dbReference type="ARBA" id="ARBA00000971"/>
    </source>
</evidence>
<protein>
    <recommendedName>
        <fullName evidence="10">Peptidyl-prolyl cis-trans isomerase</fullName>
        <shortName evidence="10">PPIase</shortName>
        <ecNumber evidence="10">5.2.1.8</ecNumber>
    </recommendedName>
</protein>
<keyword evidence="12" id="KW-1133">Transmembrane helix</keyword>
<evidence type="ECO:0000256" key="6">
    <source>
        <dbReference type="ARBA" id="ARBA00023110"/>
    </source>
</evidence>
<comment type="similarity">
    <text evidence="9">Belongs to the cyclophilin-type PPIase family. PPIase B subfamily.</text>
</comment>
<evidence type="ECO:0000256" key="9">
    <source>
        <dbReference type="ARBA" id="ARBA00038340"/>
    </source>
</evidence>
<evidence type="ECO:0000256" key="8">
    <source>
        <dbReference type="ARBA" id="ARBA00037532"/>
    </source>
</evidence>
<comment type="subcellular location">
    <subcellularLocation>
        <location evidence="3">Endoplasmic reticulum lumen</location>
    </subcellularLocation>
    <subcellularLocation>
        <location evidence="2">Melanosome</location>
    </subcellularLocation>
</comment>
<keyword evidence="7 10" id="KW-0413">Isomerase</keyword>
<dbReference type="InterPro" id="IPR002130">
    <property type="entry name" value="Cyclophilin-type_PPIase_dom"/>
</dbReference>
<dbReference type="PANTHER" id="PTHR11071:SF477">
    <property type="entry name" value="PEPTIDYL-PROLYL CIS-TRANS ISOMERASE B"/>
    <property type="match status" value="1"/>
</dbReference>
<name>A0A9X9M4P2_GULGU</name>
<dbReference type="CDD" id="cd01926">
    <property type="entry name" value="cyclophilin_ABH_like"/>
    <property type="match status" value="1"/>
</dbReference>
<dbReference type="InterPro" id="IPR020892">
    <property type="entry name" value="Cyclophilin-type_PPIase_CS"/>
</dbReference>
<comment type="function">
    <text evidence="8">PPIase that catalyzes the cis-trans isomerization of proline imidic peptide bonds in oligopeptides and may therefore assist protein folding.</text>
</comment>
<sequence>ARPYYRAPTQRGKIGTTSCQQTGRSPGFPPQSLSVVAPVLTPTRPHPLPALGCRGRALFARWMLRLSERNMKVLFAAALIVGSVFFLLLPGPSTADEKKKGPKVTVKVYFDLRIGDEDIGRVVIGLFGKTVPKTVDNFVALATGEKGFGYKNSKFHRVIKDFMIQGGDFTRGDGTGGKSIYGERFPDENFKLKHYGPGWVSMANAGKDTNGSQFFITTVKTAWLDGKHVVFGKVLEGMEVVRKVESTKTDSRDKPLKDVTIADCGKIEVEKPFAIAKE</sequence>
<gene>
    <name evidence="14" type="ORF">BN2614_LOCUS2</name>
</gene>
<evidence type="ECO:0000256" key="12">
    <source>
        <dbReference type="SAM" id="Phobius"/>
    </source>
</evidence>
<accession>A0A9X9M4P2</accession>
<dbReference type="SUPFAM" id="SSF50891">
    <property type="entry name" value="Cyclophilin-like"/>
    <property type="match status" value="1"/>
</dbReference>
<evidence type="ECO:0000256" key="4">
    <source>
        <dbReference type="ARBA" id="ARBA00022729"/>
    </source>
</evidence>
<dbReference type="GO" id="GO:0042470">
    <property type="term" value="C:melanosome"/>
    <property type="evidence" value="ECO:0007669"/>
    <property type="project" value="UniProtKB-SubCell"/>
</dbReference>
<dbReference type="Pfam" id="PF00160">
    <property type="entry name" value="Pro_isomerase"/>
    <property type="match status" value="1"/>
</dbReference>
<keyword evidence="12" id="KW-0472">Membrane</keyword>
<dbReference type="PROSITE" id="PS50072">
    <property type="entry name" value="CSA_PPIASE_2"/>
    <property type="match status" value="1"/>
</dbReference>
<dbReference type="EC" id="5.2.1.8" evidence="10"/>
<comment type="function">
    <text evidence="10">PPIases accelerate the folding of proteins. It catalyzes the cis-trans isomerization of proline imidic peptide bonds in oligopeptides.</text>
</comment>
<dbReference type="Proteomes" id="UP000269945">
    <property type="component" value="Unassembled WGS sequence"/>
</dbReference>
<evidence type="ECO:0000256" key="5">
    <source>
        <dbReference type="ARBA" id="ARBA00022824"/>
    </source>
</evidence>
<comment type="catalytic activity">
    <reaction evidence="1 10">
        <text>[protein]-peptidylproline (omega=180) = [protein]-peptidylproline (omega=0)</text>
        <dbReference type="Rhea" id="RHEA:16237"/>
        <dbReference type="Rhea" id="RHEA-COMP:10747"/>
        <dbReference type="Rhea" id="RHEA-COMP:10748"/>
        <dbReference type="ChEBI" id="CHEBI:83833"/>
        <dbReference type="ChEBI" id="CHEBI:83834"/>
        <dbReference type="EC" id="5.2.1.8"/>
    </reaction>
</comment>
<dbReference type="InterPro" id="IPR029000">
    <property type="entry name" value="Cyclophilin-like_dom_sf"/>
</dbReference>
<evidence type="ECO:0000313" key="14">
    <source>
        <dbReference type="EMBL" id="VCX36671.1"/>
    </source>
</evidence>
<dbReference type="GO" id="GO:0003755">
    <property type="term" value="F:peptidyl-prolyl cis-trans isomerase activity"/>
    <property type="evidence" value="ECO:0007669"/>
    <property type="project" value="UniProtKB-UniRule"/>
</dbReference>
<feature type="non-terminal residue" evidence="14">
    <location>
        <position position="278"/>
    </location>
</feature>
<feature type="domain" description="PPIase cyclophilin-type" evidence="13">
    <location>
        <begin position="109"/>
        <end position="266"/>
    </location>
</feature>
<dbReference type="PROSITE" id="PS00170">
    <property type="entry name" value="CSA_PPIASE_1"/>
    <property type="match status" value="1"/>
</dbReference>
<feature type="compositionally biased region" description="Polar residues" evidence="11">
    <location>
        <begin position="15"/>
        <end position="24"/>
    </location>
</feature>
<keyword evidence="6 10" id="KW-0697">Rotamase</keyword>
<dbReference type="GO" id="GO:0006457">
    <property type="term" value="P:protein folding"/>
    <property type="evidence" value="ECO:0007669"/>
    <property type="project" value="InterPro"/>
</dbReference>
<dbReference type="Gene3D" id="2.40.100.10">
    <property type="entry name" value="Cyclophilin-like"/>
    <property type="match status" value="1"/>
</dbReference>
<evidence type="ECO:0000259" key="13">
    <source>
        <dbReference type="PROSITE" id="PS50072"/>
    </source>
</evidence>
<dbReference type="EMBL" id="CYRY02042765">
    <property type="protein sequence ID" value="VCX36671.1"/>
    <property type="molecule type" value="Genomic_DNA"/>
</dbReference>
<evidence type="ECO:0000256" key="2">
    <source>
        <dbReference type="ARBA" id="ARBA00004223"/>
    </source>
</evidence>
<feature type="region of interest" description="Disordered" evidence="11">
    <location>
        <begin position="1"/>
        <end position="27"/>
    </location>
</feature>
<evidence type="ECO:0000256" key="10">
    <source>
        <dbReference type="RuleBase" id="RU363019"/>
    </source>
</evidence>
<feature type="transmembrane region" description="Helical" evidence="12">
    <location>
        <begin position="73"/>
        <end position="91"/>
    </location>
</feature>
<comment type="caution">
    <text evidence="14">The sequence shown here is derived from an EMBL/GenBank/DDBJ whole genome shotgun (WGS) entry which is preliminary data.</text>
</comment>